<gene>
    <name evidence="4" type="primary">sseA</name>
    <name evidence="4" type="ORF">EYW49_19815</name>
</gene>
<protein>
    <submittedName>
        <fullName evidence="4">3-mercaptopyruvate sulfurtransferase</fullName>
        <ecNumber evidence="4">2.8.1.2</ecNumber>
    </submittedName>
</protein>
<dbReference type="PANTHER" id="PTHR11364:SF27">
    <property type="entry name" value="SULFURTRANSFERASE"/>
    <property type="match status" value="1"/>
</dbReference>
<dbReference type="GO" id="GO:0004792">
    <property type="term" value="F:thiosulfate-cyanide sulfurtransferase activity"/>
    <property type="evidence" value="ECO:0007669"/>
    <property type="project" value="TreeGrafter"/>
</dbReference>
<dbReference type="InterPro" id="IPR045078">
    <property type="entry name" value="TST/MPST-like"/>
</dbReference>
<keyword evidence="2" id="KW-0677">Repeat</keyword>
<dbReference type="InterPro" id="IPR001763">
    <property type="entry name" value="Rhodanese-like_dom"/>
</dbReference>
<dbReference type="Gene3D" id="3.40.250.10">
    <property type="entry name" value="Rhodanese-like domain"/>
    <property type="match status" value="2"/>
</dbReference>
<keyword evidence="5" id="KW-1185">Reference proteome</keyword>
<dbReference type="InterPro" id="IPR036873">
    <property type="entry name" value="Rhodanese-like_dom_sf"/>
</dbReference>
<feature type="domain" description="Rhodanese" evidence="3">
    <location>
        <begin position="19"/>
        <end position="136"/>
    </location>
</feature>
<dbReference type="SMART" id="SM00450">
    <property type="entry name" value="RHOD"/>
    <property type="match status" value="2"/>
</dbReference>
<dbReference type="OrthoDB" id="9781034at2"/>
<dbReference type="Proteomes" id="UP000292781">
    <property type="component" value="Unassembled WGS sequence"/>
</dbReference>
<dbReference type="NCBIfam" id="NF008557">
    <property type="entry name" value="PRK11493.1"/>
    <property type="match status" value="1"/>
</dbReference>
<reference evidence="4 5" key="1">
    <citation type="submission" date="2019-02" db="EMBL/GenBank/DDBJ databases">
        <title>Siculibacillus lacustris gen. nov., sp. nov., a new rosette-forming bacterium isolated from a freshwater crater lake (Lake St. Ana, Romania).</title>
        <authorList>
            <person name="Felfoldi T."/>
            <person name="Marton Z."/>
            <person name="Szabo A."/>
            <person name="Mentes A."/>
            <person name="Boka K."/>
            <person name="Marialigeti K."/>
            <person name="Mathe I."/>
            <person name="Koncz M."/>
            <person name="Schumann P."/>
            <person name="Toth E."/>
        </authorList>
    </citation>
    <scope>NUCLEOTIDE SEQUENCE [LARGE SCALE GENOMIC DNA]</scope>
    <source>
        <strain evidence="4 5">SA-279</strain>
    </source>
</reference>
<keyword evidence="4" id="KW-0670">Pyruvate</keyword>
<comment type="caution">
    <text evidence="4">The sequence shown here is derived from an EMBL/GenBank/DDBJ whole genome shotgun (WGS) entry which is preliminary data.</text>
</comment>
<feature type="domain" description="Rhodanese" evidence="3">
    <location>
        <begin position="167"/>
        <end position="280"/>
    </location>
</feature>
<name>A0A4Q9VGK7_9HYPH</name>
<dbReference type="FunFam" id="3.40.250.10:FF:000015">
    <property type="entry name" value="Sulfurtransferase"/>
    <property type="match status" value="1"/>
</dbReference>
<evidence type="ECO:0000256" key="1">
    <source>
        <dbReference type="ARBA" id="ARBA00022679"/>
    </source>
</evidence>
<evidence type="ECO:0000256" key="2">
    <source>
        <dbReference type="ARBA" id="ARBA00022737"/>
    </source>
</evidence>
<organism evidence="4 5">
    <name type="scientific">Siculibacillus lacustris</name>
    <dbReference type="NCBI Taxonomy" id="1549641"/>
    <lineage>
        <taxon>Bacteria</taxon>
        <taxon>Pseudomonadati</taxon>
        <taxon>Pseudomonadota</taxon>
        <taxon>Alphaproteobacteria</taxon>
        <taxon>Hyphomicrobiales</taxon>
        <taxon>Ancalomicrobiaceae</taxon>
        <taxon>Siculibacillus</taxon>
    </lineage>
</organism>
<evidence type="ECO:0000259" key="3">
    <source>
        <dbReference type="PROSITE" id="PS50206"/>
    </source>
</evidence>
<dbReference type="CDD" id="cd01449">
    <property type="entry name" value="TST_Repeat_2"/>
    <property type="match status" value="1"/>
</dbReference>
<sequence>MTDRSAFFVSTEDLAAALGAPDLVVVDASWYLPAMKRDAAAEYAAARIPGAVRFDLDAIADHATTLPHMLPSPEAFAAAVGALGITETSRIVVYDGAGLFSAPRVWWTFRLFGATDVRILDGGLPKWKAEGRPLDTVPPAAPAPRLFRPAFDAPRVVDLASVAAILADGSATVVDARPGERFRGEAAEPRPGVRAGHMPGARSVPAASVVADGRLADERALRAAFAGVDTDRPLVTSCGSGVTAAILWLALETLGVPRDRLALYDGSWSEWGAAEGTPVVTGE</sequence>
<dbReference type="SUPFAM" id="SSF52821">
    <property type="entry name" value="Rhodanese/Cell cycle control phosphatase"/>
    <property type="match status" value="2"/>
</dbReference>
<dbReference type="Pfam" id="PF00581">
    <property type="entry name" value="Rhodanese"/>
    <property type="match status" value="2"/>
</dbReference>
<dbReference type="RefSeq" id="WP_131311367.1">
    <property type="nucleotide sequence ID" value="NZ_SJFN01000041.1"/>
</dbReference>
<dbReference type="EMBL" id="SJFN01000041">
    <property type="protein sequence ID" value="TBW33631.1"/>
    <property type="molecule type" value="Genomic_DNA"/>
</dbReference>
<dbReference type="PANTHER" id="PTHR11364">
    <property type="entry name" value="THIOSULFATE SULFERTANSFERASE"/>
    <property type="match status" value="1"/>
</dbReference>
<dbReference type="AlphaFoldDB" id="A0A4Q9VGK7"/>
<dbReference type="GO" id="GO:0016784">
    <property type="term" value="F:3-mercaptopyruvate sulfurtransferase activity"/>
    <property type="evidence" value="ECO:0007669"/>
    <property type="project" value="UniProtKB-EC"/>
</dbReference>
<evidence type="ECO:0000313" key="4">
    <source>
        <dbReference type="EMBL" id="TBW33631.1"/>
    </source>
</evidence>
<accession>A0A4Q9VGK7</accession>
<evidence type="ECO:0000313" key="5">
    <source>
        <dbReference type="Proteomes" id="UP000292781"/>
    </source>
</evidence>
<dbReference type="CDD" id="cd01448">
    <property type="entry name" value="TST_Repeat_1"/>
    <property type="match status" value="1"/>
</dbReference>
<proteinExistence type="predicted"/>
<dbReference type="EC" id="2.8.1.2" evidence="4"/>
<dbReference type="PROSITE" id="PS50206">
    <property type="entry name" value="RHODANESE_3"/>
    <property type="match status" value="2"/>
</dbReference>
<keyword evidence="1 4" id="KW-0808">Transferase</keyword>